<gene>
    <name evidence="6" type="ORF">GCM10010970_22640</name>
</gene>
<dbReference type="Proteomes" id="UP000637267">
    <property type="component" value="Unassembled WGS sequence"/>
</dbReference>
<dbReference type="Pfam" id="PF19263">
    <property type="entry name" value="DUF5906"/>
    <property type="match status" value="1"/>
</dbReference>
<dbReference type="NCBIfam" id="TIGR01613">
    <property type="entry name" value="primase_Cterm"/>
    <property type="match status" value="1"/>
</dbReference>
<evidence type="ECO:0000256" key="1">
    <source>
        <dbReference type="ARBA" id="ARBA00022741"/>
    </source>
</evidence>
<keyword evidence="3" id="KW-0067">ATP-binding</keyword>
<keyword evidence="1" id="KW-0547">Nucleotide-binding</keyword>
<organism evidence="6 7">
    <name type="scientific">Silvimonas iriomotensis</name>
    <dbReference type="NCBI Taxonomy" id="449662"/>
    <lineage>
        <taxon>Bacteria</taxon>
        <taxon>Pseudomonadati</taxon>
        <taxon>Pseudomonadota</taxon>
        <taxon>Betaproteobacteria</taxon>
        <taxon>Neisseriales</taxon>
        <taxon>Chitinibacteraceae</taxon>
        <taxon>Silvimonas</taxon>
    </lineage>
</organism>
<protein>
    <recommendedName>
        <fullName evidence="5">SF3 helicase domain-containing protein</fullName>
    </recommendedName>
</protein>
<proteinExistence type="predicted"/>
<dbReference type="InterPro" id="IPR006500">
    <property type="entry name" value="Helicase_put_C_phage/plasmid"/>
</dbReference>
<feature type="region of interest" description="Disordered" evidence="4">
    <location>
        <begin position="356"/>
        <end position="377"/>
    </location>
</feature>
<name>A0ABQ2P9R9_9NEIS</name>
<keyword evidence="2" id="KW-0378">Hydrolase</keyword>
<keyword evidence="7" id="KW-1185">Reference proteome</keyword>
<dbReference type="PROSITE" id="PS51206">
    <property type="entry name" value="SF3_HELICASE_1"/>
    <property type="match status" value="1"/>
</dbReference>
<dbReference type="SUPFAM" id="SSF52540">
    <property type="entry name" value="P-loop containing nucleoside triphosphate hydrolases"/>
    <property type="match status" value="1"/>
</dbReference>
<accession>A0ABQ2P9R9</accession>
<dbReference type="InterPro" id="IPR027417">
    <property type="entry name" value="P-loop_NTPase"/>
</dbReference>
<dbReference type="InterPro" id="IPR051620">
    <property type="entry name" value="ORF904-like_C"/>
</dbReference>
<evidence type="ECO:0000313" key="6">
    <source>
        <dbReference type="EMBL" id="GGP21874.1"/>
    </source>
</evidence>
<dbReference type="InterPro" id="IPR014015">
    <property type="entry name" value="Helicase_SF3_DNA-vir"/>
</dbReference>
<comment type="caution">
    <text evidence="6">The sequence shown here is derived from an EMBL/GenBank/DDBJ whole genome shotgun (WGS) entry which is preliminary data.</text>
</comment>
<dbReference type="Gene3D" id="3.40.50.300">
    <property type="entry name" value="P-loop containing nucleotide triphosphate hydrolases"/>
    <property type="match status" value="1"/>
</dbReference>
<dbReference type="PANTHER" id="PTHR35372:SF2">
    <property type="entry name" value="SF3 HELICASE DOMAIN-CONTAINING PROTEIN"/>
    <property type="match status" value="1"/>
</dbReference>
<dbReference type="InterPro" id="IPR045455">
    <property type="entry name" value="NrS-1_pol-like_helicase"/>
</dbReference>
<dbReference type="EMBL" id="BMLX01000002">
    <property type="protein sequence ID" value="GGP21874.1"/>
    <property type="molecule type" value="Genomic_DNA"/>
</dbReference>
<evidence type="ECO:0000259" key="5">
    <source>
        <dbReference type="PROSITE" id="PS51206"/>
    </source>
</evidence>
<reference evidence="7" key="1">
    <citation type="journal article" date="2019" name="Int. J. Syst. Evol. Microbiol.">
        <title>The Global Catalogue of Microorganisms (GCM) 10K type strain sequencing project: providing services to taxonomists for standard genome sequencing and annotation.</title>
        <authorList>
            <consortium name="The Broad Institute Genomics Platform"/>
            <consortium name="The Broad Institute Genome Sequencing Center for Infectious Disease"/>
            <person name="Wu L."/>
            <person name="Ma J."/>
        </authorList>
    </citation>
    <scope>NUCLEOTIDE SEQUENCE [LARGE SCALE GENOMIC DNA]</scope>
    <source>
        <strain evidence="7">CGMCC 1.8859</strain>
    </source>
</reference>
<evidence type="ECO:0000256" key="3">
    <source>
        <dbReference type="ARBA" id="ARBA00022840"/>
    </source>
</evidence>
<feature type="domain" description="SF3 helicase" evidence="5">
    <location>
        <begin position="102"/>
        <end position="252"/>
    </location>
</feature>
<evidence type="ECO:0000256" key="2">
    <source>
        <dbReference type="ARBA" id="ARBA00022801"/>
    </source>
</evidence>
<evidence type="ECO:0000313" key="7">
    <source>
        <dbReference type="Proteomes" id="UP000637267"/>
    </source>
</evidence>
<dbReference type="PANTHER" id="PTHR35372">
    <property type="entry name" value="ATP BINDING PROTEIN-RELATED"/>
    <property type="match status" value="1"/>
</dbReference>
<evidence type="ECO:0000256" key="4">
    <source>
        <dbReference type="SAM" id="MobiDB-lite"/>
    </source>
</evidence>
<sequence>MYKEIYRWLVQRDPAWASKENVRRAYDAATLFAEGLPLLASGQVVLPARNGYIHLDDNHNPLLHPADPRLGLTYVLGCDFDPDNREAPIFTSFLEEVLPDCSIRERVQEYVGYTLLGDTRFQRAQFWLGTGANGKGVLANIVQALHQQVRAASLTQLSNFQLSGLLDASLIYVDEVARKPIDEQLLKSMIAGELVHIDRKYQDPVSARILGKWLVLGNQLPVVSDQSTGFWRRWDFIPFAVTIPEAKRDPKLGQRIIDNELSAVLNWAIEGLTRLLQRGRFDPEMPAGMTALLHDAQVNTDSVAAWISDCDIGIAKGSSTLKSAVFDHYHGWCKTNVLAPCSGPQFWKRIEKQLPGMEKPRPREGGVQQRKCNISLP</sequence>